<dbReference type="RefSeq" id="WP_039373302.1">
    <property type="nucleotide sequence ID" value="NZ_JWTA01000028.1"/>
</dbReference>
<protein>
    <submittedName>
        <fullName evidence="1">Uncharacterized protein</fullName>
    </submittedName>
</protein>
<keyword evidence="2" id="KW-1185">Reference proteome</keyword>
<organism evidence="1 2">
    <name type="scientific">Chryseobacterium taiwanense</name>
    <dbReference type="NCBI Taxonomy" id="363331"/>
    <lineage>
        <taxon>Bacteria</taxon>
        <taxon>Pseudomonadati</taxon>
        <taxon>Bacteroidota</taxon>
        <taxon>Flavobacteriia</taxon>
        <taxon>Flavobacteriales</taxon>
        <taxon>Weeksellaceae</taxon>
        <taxon>Chryseobacterium group</taxon>
        <taxon>Chryseobacterium</taxon>
    </lineage>
</organism>
<dbReference type="STRING" id="363331.RM51_18830"/>
<evidence type="ECO:0000313" key="1">
    <source>
        <dbReference type="EMBL" id="KIC61139.1"/>
    </source>
</evidence>
<dbReference type="EMBL" id="JWTA01000028">
    <property type="protein sequence ID" value="KIC61139.1"/>
    <property type="molecule type" value="Genomic_DNA"/>
</dbReference>
<comment type="caution">
    <text evidence="1">The sequence shown here is derived from an EMBL/GenBank/DDBJ whole genome shotgun (WGS) entry which is preliminary data.</text>
</comment>
<name>A0A0B4CIM3_9FLAO</name>
<evidence type="ECO:0000313" key="2">
    <source>
        <dbReference type="Proteomes" id="UP000031167"/>
    </source>
</evidence>
<dbReference type="AlphaFoldDB" id="A0A0B4CIM3"/>
<sequence length="70" mass="8359">KDILAQCSFEFDFKQVKNKQFYTKSKADDVKLLRRLAYSGLEKRYGNRHEIAQKRVEKELKVIDELNFCS</sequence>
<gene>
    <name evidence="1" type="ORF">RM51_18830</name>
</gene>
<accession>A0A0B4CIM3</accession>
<reference evidence="1 2" key="1">
    <citation type="submission" date="2014-12" db="EMBL/GenBank/DDBJ databases">
        <title>Genome sequencing of Chryseobacterium taiwanense TPW19.</title>
        <authorList>
            <person name="Tan P.W."/>
            <person name="Chan K.-G."/>
        </authorList>
    </citation>
    <scope>NUCLEOTIDE SEQUENCE [LARGE SCALE GENOMIC DNA]</scope>
    <source>
        <strain evidence="1 2">TPW19</strain>
    </source>
</reference>
<feature type="non-terminal residue" evidence="1">
    <location>
        <position position="70"/>
    </location>
</feature>
<proteinExistence type="predicted"/>
<feature type="non-terminal residue" evidence="1">
    <location>
        <position position="1"/>
    </location>
</feature>
<dbReference type="Proteomes" id="UP000031167">
    <property type="component" value="Unassembled WGS sequence"/>
</dbReference>